<evidence type="ECO:0000259" key="1">
    <source>
        <dbReference type="Pfam" id="PF12804"/>
    </source>
</evidence>
<sequence>MKPDNHHTHDCAIVILAAGQSSRLGEAKQLLPYKGKSLLVQAVDTAVATGLRPVVVVLGARNEMMKQELIDKEVVIVLNEQWEEGMGSSLRCGLKKAQQVAPETEGVIFMVCDQPHVSPELLMQLIETSSATSKPIVASSYGELSGTPALFSSKLFPALLEIKGDTGARKLIKQYAEEVATIPFPEGSIDIDTPSDYQTLLKQD</sequence>
<dbReference type="Proteomes" id="UP001200145">
    <property type="component" value="Unassembled WGS sequence"/>
</dbReference>
<accession>A0ABS9BL87</accession>
<protein>
    <submittedName>
        <fullName evidence="2">Nucleotidyltransferase family protein</fullName>
    </submittedName>
</protein>
<name>A0ABS9BL87_9BACT</name>
<dbReference type="PANTHER" id="PTHR43777:SF1">
    <property type="entry name" value="MOLYBDENUM COFACTOR CYTIDYLYLTRANSFERASE"/>
    <property type="match status" value="1"/>
</dbReference>
<proteinExistence type="predicted"/>
<dbReference type="InterPro" id="IPR025877">
    <property type="entry name" value="MobA-like_NTP_Trfase"/>
</dbReference>
<evidence type="ECO:0000313" key="2">
    <source>
        <dbReference type="EMBL" id="MCF1716473.1"/>
    </source>
</evidence>
<dbReference type="SUPFAM" id="SSF53448">
    <property type="entry name" value="Nucleotide-diphospho-sugar transferases"/>
    <property type="match status" value="1"/>
</dbReference>
<reference evidence="2 3" key="1">
    <citation type="submission" date="2022-01" db="EMBL/GenBank/DDBJ databases">
        <title>Flavihumibacter sp. nov., isolated from sediment of a river.</title>
        <authorList>
            <person name="Liu H."/>
        </authorList>
    </citation>
    <scope>NUCLEOTIDE SEQUENCE [LARGE SCALE GENOMIC DNA]</scope>
    <source>
        <strain evidence="2 3">RY-1</strain>
    </source>
</reference>
<dbReference type="PANTHER" id="PTHR43777">
    <property type="entry name" value="MOLYBDENUM COFACTOR CYTIDYLYLTRANSFERASE"/>
    <property type="match status" value="1"/>
</dbReference>
<keyword evidence="3" id="KW-1185">Reference proteome</keyword>
<comment type="caution">
    <text evidence="2">The sequence shown here is derived from an EMBL/GenBank/DDBJ whole genome shotgun (WGS) entry which is preliminary data.</text>
</comment>
<dbReference type="RefSeq" id="WP_234867710.1">
    <property type="nucleotide sequence ID" value="NZ_JAKEVY010000005.1"/>
</dbReference>
<evidence type="ECO:0000313" key="3">
    <source>
        <dbReference type="Proteomes" id="UP001200145"/>
    </source>
</evidence>
<feature type="domain" description="MobA-like NTP transferase" evidence="1">
    <location>
        <begin position="14"/>
        <end position="177"/>
    </location>
</feature>
<organism evidence="2 3">
    <name type="scientific">Flavihumibacter fluminis</name>
    <dbReference type="NCBI Taxonomy" id="2909236"/>
    <lineage>
        <taxon>Bacteria</taxon>
        <taxon>Pseudomonadati</taxon>
        <taxon>Bacteroidota</taxon>
        <taxon>Chitinophagia</taxon>
        <taxon>Chitinophagales</taxon>
        <taxon>Chitinophagaceae</taxon>
        <taxon>Flavihumibacter</taxon>
    </lineage>
</organism>
<dbReference type="CDD" id="cd04182">
    <property type="entry name" value="GT_2_like_f"/>
    <property type="match status" value="1"/>
</dbReference>
<dbReference type="Pfam" id="PF12804">
    <property type="entry name" value="NTP_transf_3"/>
    <property type="match status" value="1"/>
</dbReference>
<dbReference type="InterPro" id="IPR029044">
    <property type="entry name" value="Nucleotide-diphossugar_trans"/>
</dbReference>
<dbReference type="EMBL" id="JAKEVY010000005">
    <property type="protein sequence ID" value="MCF1716473.1"/>
    <property type="molecule type" value="Genomic_DNA"/>
</dbReference>
<dbReference type="Gene3D" id="3.90.550.10">
    <property type="entry name" value="Spore Coat Polysaccharide Biosynthesis Protein SpsA, Chain A"/>
    <property type="match status" value="1"/>
</dbReference>
<gene>
    <name evidence="2" type="ORF">L0U88_17665</name>
</gene>